<sequence>MPLVQQRLQRWRRPMVWAGCACLSVCLGTFLLYFIARMFMREGERYIPPAYIGDANSTVLNESICTTGLARGSFATAFEVPYPYLRALWMVRASSWFYYPILGMVNEYWTSRAAAWRTAHCAVVHQGLSGRRYAPFVLQALLAPYGYQTTAARRRHRALLVCPRPSAPNVQIKGWAIVDQSPRLWGLLRRQPSSGAWSTSSRPCTHRHPHHPSSLGLDNRTAGALLLALMSVSQAVSQFIFGLLPVVAGTIAAGPLVCFAIVYSFFGADFTALWVRMNSAIADDGTAAPGAFSLLNFGKGFWDVLARPVGEVLVGRLSPTTSRGRYLMDGLSCLL</sequence>
<keyword evidence="2" id="KW-0472">Membrane</keyword>
<name>A0ABR1VJG0_9PEZI</name>
<feature type="transmembrane region" description="Helical" evidence="2">
    <location>
        <begin position="15"/>
        <end position="36"/>
    </location>
</feature>
<organism evidence="3 4">
    <name type="scientific">Apiospora hydei</name>
    <dbReference type="NCBI Taxonomy" id="1337664"/>
    <lineage>
        <taxon>Eukaryota</taxon>
        <taxon>Fungi</taxon>
        <taxon>Dikarya</taxon>
        <taxon>Ascomycota</taxon>
        <taxon>Pezizomycotina</taxon>
        <taxon>Sordariomycetes</taxon>
        <taxon>Xylariomycetidae</taxon>
        <taxon>Amphisphaeriales</taxon>
        <taxon>Apiosporaceae</taxon>
        <taxon>Apiospora</taxon>
    </lineage>
</organism>
<dbReference type="EMBL" id="JAQQWN010000008">
    <property type="protein sequence ID" value="KAK8071277.1"/>
    <property type="molecule type" value="Genomic_DNA"/>
</dbReference>
<evidence type="ECO:0000256" key="1">
    <source>
        <dbReference type="SAM" id="MobiDB-lite"/>
    </source>
</evidence>
<protein>
    <submittedName>
        <fullName evidence="3">Monocarboxylate transporter 2</fullName>
    </submittedName>
</protein>
<feature type="region of interest" description="Disordered" evidence="1">
    <location>
        <begin position="196"/>
        <end position="215"/>
    </location>
</feature>
<dbReference type="Proteomes" id="UP001433268">
    <property type="component" value="Unassembled WGS sequence"/>
</dbReference>
<feature type="transmembrane region" description="Helical" evidence="2">
    <location>
        <begin position="222"/>
        <end position="241"/>
    </location>
</feature>
<evidence type="ECO:0000313" key="4">
    <source>
        <dbReference type="Proteomes" id="UP001433268"/>
    </source>
</evidence>
<dbReference type="RefSeq" id="XP_066665085.1">
    <property type="nucleotide sequence ID" value="XM_066815795.1"/>
</dbReference>
<comment type="caution">
    <text evidence="3">The sequence shown here is derived from an EMBL/GenBank/DDBJ whole genome shotgun (WGS) entry which is preliminary data.</text>
</comment>
<feature type="transmembrane region" description="Helical" evidence="2">
    <location>
        <begin position="247"/>
        <end position="268"/>
    </location>
</feature>
<keyword evidence="2" id="KW-0812">Transmembrane</keyword>
<reference evidence="3 4" key="1">
    <citation type="submission" date="2023-01" db="EMBL/GenBank/DDBJ databases">
        <title>Analysis of 21 Apiospora genomes using comparative genomics revels a genus with tremendous synthesis potential of carbohydrate active enzymes and secondary metabolites.</title>
        <authorList>
            <person name="Sorensen T."/>
        </authorList>
    </citation>
    <scope>NUCLEOTIDE SEQUENCE [LARGE SCALE GENOMIC DNA]</scope>
    <source>
        <strain evidence="3 4">CBS 114990</strain>
    </source>
</reference>
<evidence type="ECO:0000313" key="3">
    <source>
        <dbReference type="EMBL" id="KAK8071277.1"/>
    </source>
</evidence>
<proteinExistence type="predicted"/>
<gene>
    <name evidence="3" type="ORF">PG997_011480</name>
</gene>
<keyword evidence="4" id="KW-1185">Reference proteome</keyword>
<accession>A0ABR1VJG0</accession>
<dbReference type="GeneID" id="92048855"/>
<keyword evidence="2" id="KW-1133">Transmembrane helix</keyword>
<evidence type="ECO:0000256" key="2">
    <source>
        <dbReference type="SAM" id="Phobius"/>
    </source>
</evidence>